<reference evidence="4" key="2">
    <citation type="submission" date="2016-10" db="EMBL/GenBank/DDBJ databases">
        <authorList>
            <person name="Varghese N."/>
            <person name="Submissions S."/>
        </authorList>
    </citation>
    <scope>NUCLEOTIDE SEQUENCE [LARGE SCALE GENOMIC DNA]</scope>
    <source>
        <strain evidence="4">Nm76</strain>
    </source>
</reference>
<evidence type="ECO:0000256" key="1">
    <source>
        <dbReference type="SAM" id="Phobius"/>
    </source>
</evidence>
<evidence type="ECO:0000313" key="3">
    <source>
        <dbReference type="EMBL" id="SEO81059.1"/>
    </source>
</evidence>
<sequence>MEMLDREDSITFKKLGYNMTFIGAVAVALIVISIYFS</sequence>
<accession>A0A1H8SQ40</accession>
<dbReference type="Proteomes" id="UP000244128">
    <property type="component" value="Unassembled WGS sequence"/>
</dbReference>
<dbReference type="AlphaFoldDB" id="A0A1H8SQ40"/>
<protein>
    <recommendedName>
        <fullName evidence="6">Aa3 type cytochrome c oxidase subunit IV</fullName>
    </recommendedName>
</protein>
<organism evidence="3 4">
    <name type="scientific">Nitrosomonas oligotropha</name>
    <dbReference type="NCBI Taxonomy" id="42354"/>
    <lineage>
        <taxon>Bacteria</taxon>
        <taxon>Pseudomonadati</taxon>
        <taxon>Pseudomonadota</taxon>
        <taxon>Betaproteobacteria</taxon>
        <taxon>Nitrosomonadales</taxon>
        <taxon>Nitrosomonadaceae</taxon>
        <taxon>Nitrosomonas</taxon>
    </lineage>
</organism>
<keyword evidence="1" id="KW-0472">Membrane</keyword>
<dbReference type="EMBL" id="QAOI01000030">
    <property type="protein sequence ID" value="PTQ71449.1"/>
    <property type="molecule type" value="Genomic_DNA"/>
</dbReference>
<evidence type="ECO:0008006" key="6">
    <source>
        <dbReference type="Google" id="ProtNLM"/>
    </source>
</evidence>
<name>A0A1H8SQ40_9PROT</name>
<evidence type="ECO:0000313" key="5">
    <source>
        <dbReference type="Proteomes" id="UP000244128"/>
    </source>
</evidence>
<keyword evidence="1" id="KW-1133">Transmembrane helix</keyword>
<proteinExistence type="predicted"/>
<dbReference type="EMBL" id="FODO01000020">
    <property type="protein sequence ID" value="SEO81059.1"/>
    <property type="molecule type" value="Genomic_DNA"/>
</dbReference>
<evidence type="ECO:0000313" key="4">
    <source>
        <dbReference type="Proteomes" id="UP000198814"/>
    </source>
</evidence>
<feature type="transmembrane region" description="Helical" evidence="1">
    <location>
        <begin position="15"/>
        <end position="36"/>
    </location>
</feature>
<evidence type="ECO:0000313" key="2">
    <source>
        <dbReference type="EMBL" id="PTQ71449.1"/>
    </source>
</evidence>
<keyword evidence="4" id="KW-1185">Reference proteome</keyword>
<reference evidence="3" key="1">
    <citation type="submission" date="2016-10" db="EMBL/GenBank/DDBJ databases">
        <authorList>
            <person name="de Groot N.N."/>
        </authorList>
    </citation>
    <scope>NUCLEOTIDE SEQUENCE [LARGE SCALE GENOMIC DNA]</scope>
    <source>
        <strain evidence="3">Nm76</strain>
    </source>
</reference>
<gene>
    <name evidence="2" type="ORF">C8R26_13038</name>
    <name evidence="3" type="ORF">SAMN05216333_1205</name>
</gene>
<reference evidence="2 5" key="3">
    <citation type="submission" date="2018-04" db="EMBL/GenBank/DDBJ databases">
        <title>Active sludge and wastewater microbial communities from Klosterneuburg, Austria.</title>
        <authorList>
            <person name="Wagner M."/>
        </authorList>
    </citation>
    <scope>NUCLEOTIDE SEQUENCE [LARGE SCALE GENOMIC DNA]</scope>
    <source>
        <strain evidence="2 5">Nm49</strain>
    </source>
</reference>
<keyword evidence="1" id="KW-0812">Transmembrane</keyword>
<dbReference type="Proteomes" id="UP000198814">
    <property type="component" value="Unassembled WGS sequence"/>
</dbReference>